<feature type="chain" id="PRO_5035793403" description="Serpin domain-containing protein" evidence="3">
    <location>
        <begin position="22"/>
        <end position="480"/>
    </location>
</feature>
<dbReference type="AlphaFoldDB" id="A0A8T2PHG4"/>
<feature type="signal peptide" evidence="3">
    <location>
        <begin position="1"/>
        <end position="21"/>
    </location>
</feature>
<dbReference type="SMART" id="SM00093">
    <property type="entry name" value="SERPIN"/>
    <property type="match status" value="1"/>
</dbReference>
<name>A0A8T2PHG4_9TELE</name>
<dbReference type="InterPro" id="IPR042178">
    <property type="entry name" value="Serpin_sf_1"/>
</dbReference>
<dbReference type="InterPro" id="IPR000215">
    <property type="entry name" value="Serpin_fam"/>
</dbReference>
<evidence type="ECO:0000256" key="1">
    <source>
        <dbReference type="RuleBase" id="RU000411"/>
    </source>
</evidence>
<dbReference type="OrthoDB" id="9947020at2759"/>
<dbReference type="InterPro" id="IPR033833">
    <property type="entry name" value="Alpha2AP_serpin_dom"/>
</dbReference>
<feature type="compositionally biased region" description="Polar residues" evidence="2">
    <location>
        <begin position="32"/>
        <end position="41"/>
    </location>
</feature>
<dbReference type="PROSITE" id="PS00284">
    <property type="entry name" value="SERPIN"/>
    <property type="match status" value="1"/>
</dbReference>
<keyword evidence="3" id="KW-0732">Signal</keyword>
<sequence length="480" mass="52596">MNMDLHLLALLLLCLCRQGLTDLTTDAPGTPSPDTEVTTPSLKVEGSSEKMEEEDGEEEGGSCTAQQLSPEAKREMGAAILKLGLQLLQNLKPEPERPNVIISPLSISLALSQLALGAANETEQLLLQSLRADALPCYHKSLHSLLQHLRRTAVKIATRIYLRPVELELLAGLITEITKGGGKNSTSLRFEVKREFIQESLRTYDSEPVPLAGVEEINQWIEKATEGHMTDFLSSLPADLVVMLLNAVYFKGEWVARFDPSFTAKDRFYIDSKNIVYVDMMQGQRYPLSLLIDNELSAQVARFPFKKNMSLLVVMPLSGEVNVSTLATKLNTSDLYARLPSEAAMHVKLPKFKLEYSQELEEALTSIGLGCLFSAPNLSRIADGLLVVSSVQHKSSIELHEEGAVASAATSVIISRSNPSFSVNQPFLFALMDDATQTPIFLGVITNPDPGATAMQNDEPEKMSPPGLKHLDNVDSNPPK</sequence>
<dbReference type="InterPro" id="IPR036186">
    <property type="entry name" value="Serpin_sf"/>
</dbReference>
<reference evidence="5" key="1">
    <citation type="thesis" date="2021" institute="BYU ScholarsArchive" country="Provo, UT, USA">
        <title>Applications of and Algorithms for Genome Assembly and Genomic Analyses with an Emphasis on Marine Teleosts.</title>
        <authorList>
            <person name="Pickett B.D."/>
        </authorList>
    </citation>
    <scope>NUCLEOTIDE SEQUENCE</scope>
    <source>
        <strain evidence="5">HI-2016</strain>
    </source>
</reference>
<organism evidence="5 6">
    <name type="scientific">Albula glossodonta</name>
    <name type="common">roundjaw bonefish</name>
    <dbReference type="NCBI Taxonomy" id="121402"/>
    <lineage>
        <taxon>Eukaryota</taxon>
        <taxon>Metazoa</taxon>
        <taxon>Chordata</taxon>
        <taxon>Craniata</taxon>
        <taxon>Vertebrata</taxon>
        <taxon>Euteleostomi</taxon>
        <taxon>Actinopterygii</taxon>
        <taxon>Neopterygii</taxon>
        <taxon>Teleostei</taxon>
        <taxon>Albuliformes</taxon>
        <taxon>Albulidae</taxon>
        <taxon>Albula</taxon>
    </lineage>
</organism>
<feature type="domain" description="Serpin" evidence="4">
    <location>
        <begin position="85"/>
        <end position="448"/>
    </location>
</feature>
<dbReference type="InterPro" id="IPR023795">
    <property type="entry name" value="Serpin_CS"/>
</dbReference>
<dbReference type="PANTHER" id="PTHR11461:SF20">
    <property type="entry name" value="ALPHA-2-ANTIPLASMIN"/>
    <property type="match status" value="1"/>
</dbReference>
<dbReference type="CDD" id="cd02053">
    <property type="entry name" value="serpinF2_A2AP"/>
    <property type="match status" value="1"/>
</dbReference>
<feature type="region of interest" description="Disordered" evidence="2">
    <location>
        <begin position="447"/>
        <end position="480"/>
    </location>
</feature>
<dbReference type="GO" id="GO:0005615">
    <property type="term" value="C:extracellular space"/>
    <property type="evidence" value="ECO:0007669"/>
    <property type="project" value="InterPro"/>
</dbReference>
<dbReference type="Gene3D" id="2.30.39.10">
    <property type="entry name" value="Alpha-1-antitrypsin, domain 1"/>
    <property type="match status" value="1"/>
</dbReference>
<gene>
    <name evidence="5" type="ORF">JZ751_022870</name>
</gene>
<dbReference type="Proteomes" id="UP000824540">
    <property type="component" value="Unassembled WGS sequence"/>
</dbReference>
<dbReference type="GO" id="GO:0004867">
    <property type="term" value="F:serine-type endopeptidase inhibitor activity"/>
    <property type="evidence" value="ECO:0007669"/>
    <property type="project" value="InterPro"/>
</dbReference>
<keyword evidence="6" id="KW-1185">Reference proteome</keyword>
<evidence type="ECO:0000256" key="3">
    <source>
        <dbReference type="SAM" id="SignalP"/>
    </source>
</evidence>
<dbReference type="InterPro" id="IPR023796">
    <property type="entry name" value="Serpin_dom"/>
</dbReference>
<evidence type="ECO:0000313" key="6">
    <source>
        <dbReference type="Proteomes" id="UP000824540"/>
    </source>
</evidence>
<comment type="caution">
    <text evidence="5">The sequence shown here is derived from an EMBL/GenBank/DDBJ whole genome shotgun (WGS) entry which is preliminary data.</text>
</comment>
<dbReference type="EMBL" id="JAFBMS010000006">
    <property type="protein sequence ID" value="KAG9351619.1"/>
    <property type="molecule type" value="Genomic_DNA"/>
</dbReference>
<evidence type="ECO:0000259" key="4">
    <source>
        <dbReference type="SMART" id="SM00093"/>
    </source>
</evidence>
<dbReference type="SUPFAM" id="SSF56574">
    <property type="entry name" value="Serpins"/>
    <property type="match status" value="1"/>
</dbReference>
<dbReference type="Pfam" id="PF00079">
    <property type="entry name" value="Serpin"/>
    <property type="match status" value="1"/>
</dbReference>
<feature type="compositionally biased region" description="Acidic residues" evidence="2">
    <location>
        <begin position="51"/>
        <end position="60"/>
    </location>
</feature>
<feature type="region of interest" description="Disordered" evidence="2">
    <location>
        <begin position="23"/>
        <end position="66"/>
    </location>
</feature>
<protein>
    <recommendedName>
        <fullName evidence="4">Serpin domain-containing protein</fullName>
    </recommendedName>
</protein>
<accession>A0A8T2PHG4</accession>
<comment type="similarity">
    <text evidence="1">Belongs to the serpin family.</text>
</comment>
<proteinExistence type="inferred from homology"/>
<dbReference type="InterPro" id="IPR042185">
    <property type="entry name" value="Serpin_sf_2"/>
</dbReference>
<dbReference type="PANTHER" id="PTHR11461">
    <property type="entry name" value="SERINE PROTEASE INHIBITOR, SERPIN"/>
    <property type="match status" value="1"/>
</dbReference>
<evidence type="ECO:0000256" key="2">
    <source>
        <dbReference type="SAM" id="MobiDB-lite"/>
    </source>
</evidence>
<evidence type="ECO:0000313" key="5">
    <source>
        <dbReference type="EMBL" id="KAG9351619.1"/>
    </source>
</evidence>
<dbReference type="Gene3D" id="3.30.497.10">
    <property type="entry name" value="Antithrombin, subunit I, domain 2"/>
    <property type="match status" value="1"/>
</dbReference>
<dbReference type="GO" id="GO:0051918">
    <property type="term" value="P:negative regulation of fibrinolysis"/>
    <property type="evidence" value="ECO:0007669"/>
    <property type="project" value="InterPro"/>
</dbReference>